<dbReference type="FunFam" id="3.40.50.2000:FF:000256">
    <property type="entry name" value="GDP-Man:Man(3)GlcNAc(2)-PP-Dol alpha-1,2-mannosyltransferase"/>
    <property type="match status" value="1"/>
</dbReference>
<comment type="pathway">
    <text evidence="2 12">Protein modification; protein glycosylation.</text>
</comment>
<evidence type="ECO:0000256" key="8">
    <source>
        <dbReference type="ARBA" id="ARBA00022824"/>
    </source>
</evidence>
<organism evidence="15 16">
    <name type="scientific">Candida albicans</name>
    <name type="common">Yeast</name>
    <dbReference type="NCBI Taxonomy" id="5476"/>
    <lineage>
        <taxon>Eukaryota</taxon>
        <taxon>Fungi</taxon>
        <taxon>Dikarya</taxon>
        <taxon>Ascomycota</taxon>
        <taxon>Saccharomycotina</taxon>
        <taxon>Pichiomycetes</taxon>
        <taxon>Debaryomycetaceae</taxon>
        <taxon>Candida/Lodderomyces clade</taxon>
        <taxon>Candida</taxon>
    </lineage>
</organism>
<evidence type="ECO:0000256" key="9">
    <source>
        <dbReference type="ARBA" id="ARBA00022989"/>
    </source>
</evidence>
<evidence type="ECO:0000256" key="12">
    <source>
        <dbReference type="RuleBase" id="RU367051"/>
    </source>
</evidence>
<comment type="catalytic activity">
    <reaction evidence="11 12">
        <text>an alpha-D-Man-(1-&gt;3)-[alpha-D-Man-(1-&gt;6)]-beta-D-Man-(1-&gt;4)-beta-D-GlcNAc-(1-&gt;4)-alpha-D-GlcNAc-diphospho-di-trans,poly-cis-dolichol + 2 GDP-alpha-D-mannose = an alpha-D-Man-(1-&gt;2)-alpha-D-Man-(1-&gt;2)-alpha-D-Man-(1-&gt;3)-[alpha-D-Man-(1-&gt;6)]-beta-D-Man-(1-&gt;4)-beta-D-GlcNAc-(1-&gt;4)-alpha-D-GlcNAc-diphospho-di-trans,poly-cis-dolichol + 2 GDP + 2 H(+)</text>
        <dbReference type="Rhea" id="RHEA:29523"/>
        <dbReference type="Rhea" id="RHEA-COMP:19515"/>
        <dbReference type="Rhea" id="RHEA-COMP:19516"/>
        <dbReference type="ChEBI" id="CHEBI:15378"/>
        <dbReference type="ChEBI" id="CHEBI:57527"/>
        <dbReference type="ChEBI" id="CHEBI:58189"/>
        <dbReference type="ChEBI" id="CHEBI:132511"/>
        <dbReference type="ChEBI" id="CHEBI:132515"/>
        <dbReference type="EC" id="2.4.1.131"/>
    </reaction>
    <physiologicalReaction direction="left-to-right" evidence="11 12">
        <dbReference type="Rhea" id="RHEA:29524"/>
    </physiologicalReaction>
</comment>
<dbReference type="Pfam" id="PF00534">
    <property type="entry name" value="Glycos_transf_1"/>
    <property type="match status" value="1"/>
</dbReference>
<name>A0A8H6C3R9_CANAX</name>
<keyword evidence="5 12" id="KW-0328">Glycosyltransferase</keyword>
<dbReference type="UniPathway" id="UPA00378"/>
<feature type="domain" description="ALG11 mannosyltransferase N-terminal" evidence="14">
    <location>
        <begin position="109"/>
        <end position="319"/>
    </location>
</feature>
<evidence type="ECO:0000256" key="7">
    <source>
        <dbReference type="ARBA" id="ARBA00022692"/>
    </source>
</evidence>
<protein>
    <recommendedName>
        <fullName evidence="4 12">GDP-Man:Man(3)GlcNAc(2)-PP-Dol alpha-1,2-mannosyltransferase</fullName>
        <ecNumber evidence="3 12">2.4.1.131</ecNumber>
    </recommendedName>
</protein>
<dbReference type="PANTHER" id="PTHR45919:SF1">
    <property type="entry name" value="GDP-MAN:MAN(3)GLCNAC(2)-PP-DOL ALPHA-1,2-MANNOSYLTRANSFERASE"/>
    <property type="match status" value="1"/>
</dbReference>
<dbReference type="SUPFAM" id="SSF53756">
    <property type="entry name" value="UDP-Glycosyltransferase/glycogen phosphorylase"/>
    <property type="match status" value="1"/>
</dbReference>
<evidence type="ECO:0000256" key="10">
    <source>
        <dbReference type="ARBA" id="ARBA00023136"/>
    </source>
</evidence>
<comment type="function">
    <text evidence="12">GDP-Man:Man(3)GlcNAc(2)-PP-Dol alpha-1,2-mannosyltransferase that operates in the biosynthetic pathway of dolichol-linked oligosaccharides, the glycan precursors employed in protein asparagine (N)-glycosylation. The assembly of dolichol-linked oligosaccharides begins on the cytosolic side of the endoplasmic reticulum membrane and finishes in its lumen. The sequential addition of sugars to dolichol pyrophosphate produces dolichol-linked oligosaccharides containing fourteen sugars, including two GlcNAcs, nine mannoses and three glucoses. Once assembled, the oligosaccharide is transferred from the lipid to nascent proteins by oligosaccharyltransferases. Catalyzes, on the cytoplasmic face of the endoplasmic reticulum, the addition of the fourth and fifth mannose residues to the dolichol-linked oligosaccharide chain, to produce Man(5)GlcNAc(2)-PP-dolichol core oligosaccharide.</text>
</comment>
<dbReference type="CDD" id="cd03806">
    <property type="entry name" value="GT4_ALG11-like"/>
    <property type="match status" value="1"/>
</dbReference>
<evidence type="ECO:0000256" key="5">
    <source>
        <dbReference type="ARBA" id="ARBA00022676"/>
    </source>
</evidence>
<evidence type="ECO:0000259" key="14">
    <source>
        <dbReference type="Pfam" id="PF15924"/>
    </source>
</evidence>
<dbReference type="GO" id="GO:0005789">
    <property type="term" value="C:endoplasmic reticulum membrane"/>
    <property type="evidence" value="ECO:0007669"/>
    <property type="project" value="UniProtKB-SubCell"/>
</dbReference>
<keyword evidence="7 12" id="KW-0812">Transmembrane</keyword>
<comment type="caution">
    <text evidence="15">The sequence shown here is derived from an EMBL/GenBank/DDBJ whole genome shotgun (WGS) entry which is preliminary data.</text>
</comment>
<dbReference type="GO" id="GO:0004377">
    <property type="term" value="F:GDP-Man:Man(3)GlcNAc(2)-PP-Dol alpha-1,2-mannosyltransferase activity"/>
    <property type="evidence" value="ECO:0007669"/>
    <property type="project" value="UniProtKB-UniRule"/>
</dbReference>
<comment type="subcellular location">
    <subcellularLocation>
        <location evidence="1">Endoplasmic reticulum membrane</location>
        <topology evidence="1">Single-pass membrane protein</topology>
    </subcellularLocation>
</comment>
<feature type="transmembrane region" description="Helical" evidence="12">
    <location>
        <begin position="230"/>
        <end position="251"/>
    </location>
</feature>
<evidence type="ECO:0000256" key="1">
    <source>
        <dbReference type="ARBA" id="ARBA00004389"/>
    </source>
</evidence>
<evidence type="ECO:0000256" key="6">
    <source>
        <dbReference type="ARBA" id="ARBA00022679"/>
    </source>
</evidence>
<evidence type="ECO:0000256" key="3">
    <source>
        <dbReference type="ARBA" id="ARBA00012645"/>
    </source>
</evidence>
<comment type="similarity">
    <text evidence="12">Belongs to the glycosyltransferase group 1 family. Glycosyltransferase 4 subfamily.</text>
</comment>
<accession>A0A8H6C3R9</accession>
<evidence type="ECO:0000313" key="15">
    <source>
        <dbReference type="EMBL" id="KAF6070884.1"/>
    </source>
</evidence>
<evidence type="ECO:0000313" key="16">
    <source>
        <dbReference type="Proteomes" id="UP000536275"/>
    </source>
</evidence>
<dbReference type="PANTHER" id="PTHR45919">
    <property type="entry name" value="GDP-MAN:MAN(3)GLCNAC(2)-PP-DOL ALPHA-1,2-MANNOSYLTRANSFERASE"/>
    <property type="match status" value="1"/>
</dbReference>
<feature type="transmembrane region" description="Helical" evidence="12">
    <location>
        <begin position="6"/>
        <end position="28"/>
    </location>
</feature>
<sequence length="609" mass="70929">MYLILLVVLAVYVTYKLITTVLPHHLLIPSQNWREKISYVVKYPKPIYLKVGTKRSSYRRRLILASENPAFYTNFINNKLKISPNDCENGDGFLNEMSRRDIDDPKRRIIYGFFHPYANNGGGGERVLWQAVKATLLADDKNICVIYTTNIEAQPLDILNKANKKFQIDGLDHSRVVFIYLRKFNNLIDGNYWKHFTLIGQLFGGILLSLEAMYELSPDVWIDTMGLPSSYLLVSLSLKIPILAYTHFPILQEDMFGKLKFQKLKDLWKFNIIKFNDYFALGKFIYWSILYYFYVYLGSKVNIALANGSWTFNHLSKIWVFNTALGNVLDVLYPPCGTEFLIKQANLNQPRSNKLLYLAQFRPEKRHALLLKEYSNFLSNNFPNVTQITNKFPTLVFAGSCRTADDTATLKFLQEQVAKLDLSRFVEFRIDISYDEVVELLSSCKFGLNAMWNEHFGIGVVEYMARGCTPIVHASAGPLLDMIGRNDQQENCLNNWKTDGGFFFKSYDDPDLDPNLQKNTETGYIKFELFDQFIDYPTFETLLKELYVNDPTIIEDSKLLKMRQIDQNRVAEKFSNKAFNKKWIEYINDLNTLEKQYREEKRTKVEQVY</sequence>
<dbReference type="GO" id="GO:0006488">
    <property type="term" value="P:dolichol-linked oligosaccharide biosynthetic process"/>
    <property type="evidence" value="ECO:0007669"/>
    <property type="project" value="EnsemblFungi"/>
</dbReference>
<dbReference type="InterPro" id="IPR038013">
    <property type="entry name" value="ALG11"/>
</dbReference>
<evidence type="ECO:0000256" key="2">
    <source>
        <dbReference type="ARBA" id="ARBA00004922"/>
    </source>
</evidence>
<gene>
    <name evidence="15" type="ORF">FOB64_001952</name>
</gene>
<keyword evidence="6 12" id="KW-0808">Transferase</keyword>
<evidence type="ECO:0000256" key="11">
    <source>
        <dbReference type="ARBA" id="ARBA00045065"/>
    </source>
</evidence>
<keyword evidence="8 12" id="KW-0256">Endoplasmic reticulum</keyword>
<keyword evidence="10 12" id="KW-0472">Membrane</keyword>
<dbReference type="AlphaFoldDB" id="A0A8H6C3R9"/>
<dbReference type="Proteomes" id="UP000536275">
    <property type="component" value="Unassembled WGS sequence"/>
</dbReference>
<dbReference type="InterPro" id="IPR001296">
    <property type="entry name" value="Glyco_trans_1"/>
</dbReference>
<dbReference type="InterPro" id="IPR031814">
    <property type="entry name" value="ALG11_N"/>
</dbReference>
<reference evidence="15 16" key="1">
    <citation type="submission" date="2020-03" db="EMBL/GenBank/DDBJ databases">
        <title>FDA dAtabase for Regulatory Grade micrObial Sequences (FDA-ARGOS): Supporting development and validation of Infectious Disease Dx tests.</title>
        <authorList>
            <person name="Campos J."/>
            <person name="Goldberg B."/>
            <person name="Tallon L."/>
            <person name="Sadzewicz L."/>
            <person name="Vavikolanu K."/>
            <person name="Mehta A."/>
            <person name="Aluvathingal J."/>
            <person name="Nadendla S."/>
            <person name="Nandy P."/>
            <person name="Geyer C."/>
            <person name="Yan Y."/>
            <person name="Sichtig H."/>
        </authorList>
    </citation>
    <scope>NUCLEOTIDE SEQUENCE [LARGE SCALE GENOMIC DNA]</scope>
    <source>
        <strain evidence="15 16">FDAARGOS_656</strain>
    </source>
</reference>
<keyword evidence="9 12" id="KW-1133">Transmembrane helix</keyword>
<evidence type="ECO:0000256" key="4">
    <source>
        <dbReference type="ARBA" id="ARBA00022018"/>
    </source>
</evidence>
<proteinExistence type="inferred from homology"/>
<dbReference type="Gene3D" id="3.40.50.2000">
    <property type="entry name" value="Glycogen Phosphorylase B"/>
    <property type="match status" value="1"/>
</dbReference>
<feature type="transmembrane region" description="Helical" evidence="12">
    <location>
        <begin position="192"/>
        <end position="210"/>
    </location>
</feature>
<dbReference type="EC" id="2.4.1.131" evidence="3 12"/>
<evidence type="ECO:0000259" key="13">
    <source>
        <dbReference type="Pfam" id="PF00534"/>
    </source>
</evidence>
<dbReference type="Pfam" id="PF15924">
    <property type="entry name" value="ALG11_N"/>
    <property type="match status" value="1"/>
</dbReference>
<feature type="domain" description="Glycosyl transferase family 1" evidence="13">
    <location>
        <begin position="343"/>
        <end position="487"/>
    </location>
</feature>
<dbReference type="EMBL" id="JABWAD010000022">
    <property type="protein sequence ID" value="KAF6070884.1"/>
    <property type="molecule type" value="Genomic_DNA"/>
</dbReference>